<accession>A0A972G7F9</accession>
<sequence length="352" mass="38094">MTPDQHFSRLVKSAMLGFALVFGYFLFADTAMPLTPQAMATRVVTKVTPQVSGKILAIGVANNQSVTKGELLFRIDPAPFELALEQAKLALEQARQDNAELDAALLAAEAEVKANTSIAAQKRSEAKRLNALFASHGVSQQLRDQADSDAASAHAQLLAAKARVDKLRVSRGSEGEGNLKLRQAGNMLAKAQLNLSYTRVRADQDGIVTNLQLEVGSFATQGQPLLALVSDKLDIIADFREKSLRNLAADSRALIAFDSEPGRLYPAGVISQDAGVSAGQFDANGRLASPVESDRWVRDAQRLRLHLQLEQELDHRLPAGARATVQLLPDNGVTRALAWAQIKAISLLHYIY</sequence>
<dbReference type="InterPro" id="IPR058625">
    <property type="entry name" value="MdtA-like_BSH"/>
</dbReference>
<dbReference type="Pfam" id="PF25917">
    <property type="entry name" value="BSH_RND"/>
    <property type="match status" value="1"/>
</dbReference>
<evidence type="ECO:0000256" key="2">
    <source>
        <dbReference type="SAM" id="Coils"/>
    </source>
</evidence>
<evidence type="ECO:0000313" key="5">
    <source>
        <dbReference type="Proteomes" id="UP000737113"/>
    </source>
</evidence>
<name>A0A972G7F9_9GAMM</name>
<dbReference type="Gene3D" id="1.10.287.470">
    <property type="entry name" value="Helix hairpin bin"/>
    <property type="match status" value="2"/>
</dbReference>
<evidence type="ECO:0000259" key="3">
    <source>
        <dbReference type="Pfam" id="PF25917"/>
    </source>
</evidence>
<organism evidence="4 5">
    <name type="scientific">Shewanella salipaludis</name>
    <dbReference type="NCBI Taxonomy" id="2723052"/>
    <lineage>
        <taxon>Bacteria</taxon>
        <taxon>Pseudomonadati</taxon>
        <taxon>Pseudomonadota</taxon>
        <taxon>Gammaproteobacteria</taxon>
        <taxon>Alteromonadales</taxon>
        <taxon>Shewanellaceae</taxon>
        <taxon>Shewanella</taxon>
    </lineage>
</organism>
<comment type="similarity">
    <text evidence="1">Belongs to the membrane fusion protein (MFP) (TC 8.A.1) family.</text>
</comment>
<proteinExistence type="inferred from homology"/>
<dbReference type="Gene3D" id="2.40.50.100">
    <property type="match status" value="2"/>
</dbReference>
<keyword evidence="2" id="KW-0175">Coiled coil</keyword>
<dbReference type="AlphaFoldDB" id="A0A972G7F9"/>
<dbReference type="InterPro" id="IPR050393">
    <property type="entry name" value="MFP_Efflux_Pump"/>
</dbReference>
<dbReference type="PANTHER" id="PTHR30367">
    <property type="entry name" value="P-HYDROXYBENZOIC ACID EFFLUX PUMP SUBUNIT AAEA-RELATED"/>
    <property type="match status" value="1"/>
</dbReference>
<dbReference type="EMBL" id="JAAXYH010000008">
    <property type="protein sequence ID" value="NMH65895.1"/>
    <property type="molecule type" value="Genomic_DNA"/>
</dbReference>
<dbReference type="Gene3D" id="2.40.30.170">
    <property type="match status" value="1"/>
</dbReference>
<comment type="caution">
    <text evidence="4">The sequence shown here is derived from an EMBL/GenBank/DDBJ whole genome shotgun (WGS) entry which is preliminary data.</text>
</comment>
<dbReference type="Proteomes" id="UP000737113">
    <property type="component" value="Unassembled WGS sequence"/>
</dbReference>
<feature type="domain" description="Multidrug resistance protein MdtA-like barrel-sandwich hybrid" evidence="3">
    <location>
        <begin position="45"/>
        <end position="229"/>
    </location>
</feature>
<protein>
    <submittedName>
        <fullName evidence="4">HlyD family secretion protein</fullName>
    </submittedName>
</protein>
<dbReference type="PANTHER" id="PTHR30367:SF6">
    <property type="entry name" value="SECRETION PROTEIN-RELATED"/>
    <property type="match status" value="1"/>
</dbReference>
<evidence type="ECO:0000313" key="4">
    <source>
        <dbReference type="EMBL" id="NMH65895.1"/>
    </source>
</evidence>
<dbReference type="SUPFAM" id="SSF111369">
    <property type="entry name" value="HlyD-like secretion proteins"/>
    <property type="match status" value="2"/>
</dbReference>
<dbReference type="RefSeq" id="WP_169564628.1">
    <property type="nucleotide sequence ID" value="NZ_JAAXYH010000008.1"/>
</dbReference>
<feature type="coiled-coil region" evidence="2">
    <location>
        <begin position="84"/>
        <end position="111"/>
    </location>
</feature>
<keyword evidence="5" id="KW-1185">Reference proteome</keyword>
<reference evidence="4" key="1">
    <citation type="submission" date="2020-04" db="EMBL/GenBank/DDBJ databases">
        <title>Description of Shewanella salipaludis sp. nov., isolated from a salt marsh.</title>
        <authorList>
            <person name="Park S."/>
            <person name="Yoon J.-H."/>
        </authorList>
    </citation>
    <scope>NUCLEOTIDE SEQUENCE</scope>
    <source>
        <strain evidence="4">SHSM-M6</strain>
    </source>
</reference>
<gene>
    <name evidence="4" type="ORF">HC757_12065</name>
</gene>
<evidence type="ECO:0000256" key="1">
    <source>
        <dbReference type="ARBA" id="ARBA00009477"/>
    </source>
</evidence>